<name>A0A151ICC0_9HYME</name>
<dbReference type="EMBL" id="KQ978060">
    <property type="protein sequence ID" value="KYM97726.1"/>
    <property type="molecule type" value="Genomic_DNA"/>
</dbReference>
<reference evidence="1 2" key="1">
    <citation type="submission" date="2016-03" db="EMBL/GenBank/DDBJ databases">
        <title>Cyphomyrmex costatus WGS genome.</title>
        <authorList>
            <person name="Nygaard S."/>
            <person name="Hu H."/>
            <person name="Boomsma J."/>
            <person name="Zhang G."/>
        </authorList>
    </citation>
    <scope>NUCLEOTIDE SEQUENCE [LARGE SCALE GENOMIC DNA]</scope>
    <source>
        <strain evidence="1">MS0001</strain>
        <tissue evidence="1">Whole body</tissue>
    </source>
</reference>
<evidence type="ECO:0000313" key="2">
    <source>
        <dbReference type="Proteomes" id="UP000078542"/>
    </source>
</evidence>
<protein>
    <submittedName>
        <fullName evidence="1">Uncharacterized protein</fullName>
    </submittedName>
</protein>
<accession>A0A151ICC0</accession>
<dbReference type="AlphaFoldDB" id="A0A151ICC0"/>
<organism evidence="1 2">
    <name type="scientific">Cyphomyrmex costatus</name>
    <dbReference type="NCBI Taxonomy" id="456900"/>
    <lineage>
        <taxon>Eukaryota</taxon>
        <taxon>Metazoa</taxon>
        <taxon>Ecdysozoa</taxon>
        <taxon>Arthropoda</taxon>
        <taxon>Hexapoda</taxon>
        <taxon>Insecta</taxon>
        <taxon>Pterygota</taxon>
        <taxon>Neoptera</taxon>
        <taxon>Endopterygota</taxon>
        <taxon>Hymenoptera</taxon>
        <taxon>Apocrita</taxon>
        <taxon>Aculeata</taxon>
        <taxon>Formicoidea</taxon>
        <taxon>Formicidae</taxon>
        <taxon>Myrmicinae</taxon>
        <taxon>Cyphomyrmex</taxon>
    </lineage>
</organism>
<dbReference type="Proteomes" id="UP000078542">
    <property type="component" value="Unassembled WGS sequence"/>
</dbReference>
<sequence length="73" mass="8303">MTTLVLLAYAEILTAPCWKNDRTYLIDRTTMVVLCPVLGRSYSNGLYIDIGHAKKLRRVSSLRTIAASHQMQY</sequence>
<evidence type="ECO:0000313" key="1">
    <source>
        <dbReference type="EMBL" id="KYM97726.1"/>
    </source>
</evidence>
<gene>
    <name evidence="1" type="ORF">ALC62_11586</name>
</gene>
<keyword evidence="2" id="KW-1185">Reference proteome</keyword>
<proteinExistence type="predicted"/>